<gene>
    <name evidence="3" type="ORF">SIID45300_03322</name>
</gene>
<protein>
    <recommendedName>
        <fullName evidence="5">Secreted protein</fullName>
    </recommendedName>
</protein>
<evidence type="ECO:0000313" key="4">
    <source>
        <dbReference type="Proteomes" id="UP001628193"/>
    </source>
</evidence>
<keyword evidence="4" id="KW-1185">Reference proteome</keyword>
<organism evidence="3 4">
    <name type="scientific">Candidatus Magnetaquiglobus chichijimensis</name>
    <dbReference type="NCBI Taxonomy" id="3141448"/>
    <lineage>
        <taxon>Bacteria</taxon>
        <taxon>Pseudomonadati</taxon>
        <taxon>Pseudomonadota</taxon>
        <taxon>Magnetococcia</taxon>
        <taxon>Magnetococcales</taxon>
        <taxon>Candidatus Magnetaquicoccaceae</taxon>
        <taxon>Candidatus Magnetaquiglobus</taxon>
    </lineage>
</organism>
<feature type="chain" id="PRO_5045314144" description="Secreted protein" evidence="2">
    <location>
        <begin position="23"/>
        <end position="116"/>
    </location>
</feature>
<dbReference type="RefSeq" id="WP_420906678.1">
    <property type="nucleotide sequence ID" value="NZ_BAAFGK010000005.1"/>
</dbReference>
<reference evidence="3 4" key="1">
    <citation type="submission" date="2024-05" db="EMBL/GenBank/DDBJ databases">
        <authorList>
            <consortium name="Candidatus Magnetaquicoccaceae bacterium FCR-1 genome sequencing consortium"/>
            <person name="Shimoshige H."/>
            <person name="Shimamura S."/>
            <person name="Taoka A."/>
            <person name="Kobayashi H."/>
            <person name="Maekawa T."/>
        </authorList>
    </citation>
    <scope>NUCLEOTIDE SEQUENCE [LARGE SCALE GENOMIC DNA]</scope>
    <source>
        <strain evidence="3 4">FCR-1</strain>
    </source>
</reference>
<name>A0ABQ0CDJ3_9PROT</name>
<reference evidence="3 4" key="2">
    <citation type="submission" date="2024-09" db="EMBL/GenBank/DDBJ databases">
        <title>Draft genome sequence of Candidatus Magnetaquicoccaceae bacterium FCR-1.</title>
        <authorList>
            <person name="Shimoshige H."/>
            <person name="Shimamura S."/>
            <person name="Taoka A."/>
            <person name="Kobayashi H."/>
            <person name="Maekawa T."/>
        </authorList>
    </citation>
    <scope>NUCLEOTIDE SEQUENCE [LARGE SCALE GENOMIC DNA]</scope>
    <source>
        <strain evidence="3 4">FCR-1</strain>
    </source>
</reference>
<comment type="caution">
    <text evidence="3">The sequence shown here is derived from an EMBL/GenBank/DDBJ whole genome shotgun (WGS) entry which is preliminary data.</text>
</comment>
<keyword evidence="2" id="KW-0732">Signal</keyword>
<evidence type="ECO:0000256" key="1">
    <source>
        <dbReference type="SAM" id="MobiDB-lite"/>
    </source>
</evidence>
<proteinExistence type="predicted"/>
<feature type="signal peptide" evidence="2">
    <location>
        <begin position="1"/>
        <end position="22"/>
    </location>
</feature>
<accession>A0ABQ0CDJ3</accession>
<feature type="region of interest" description="Disordered" evidence="1">
    <location>
        <begin position="97"/>
        <end position="116"/>
    </location>
</feature>
<evidence type="ECO:0000256" key="2">
    <source>
        <dbReference type="SAM" id="SignalP"/>
    </source>
</evidence>
<dbReference type="Proteomes" id="UP001628193">
    <property type="component" value="Unassembled WGS sequence"/>
</dbReference>
<evidence type="ECO:0008006" key="5">
    <source>
        <dbReference type="Google" id="ProtNLM"/>
    </source>
</evidence>
<sequence>MPKFIPPVAALLLALNGGNALAGELIVPHQPGDTISIHVRPGRYAHPSDYWWQRDPSSQGKWDYFTPVDHLRQPVLLEPGEETGGWFQTLRLTPALQPSEEHKPAATIPVTNRPLR</sequence>
<dbReference type="EMBL" id="BAAFGK010000005">
    <property type="protein sequence ID" value="GAB0058962.1"/>
    <property type="molecule type" value="Genomic_DNA"/>
</dbReference>
<evidence type="ECO:0000313" key="3">
    <source>
        <dbReference type="EMBL" id="GAB0058962.1"/>
    </source>
</evidence>